<keyword evidence="11" id="KW-1185">Reference proteome</keyword>
<dbReference type="AlphaFoldDB" id="A0A8J5UJ59"/>
<feature type="region of interest" description="Disordered" evidence="8">
    <location>
        <begin position="163"/>
        <end position="193"/>
    </location>
</feature>
<protein>
    <recommendedName>
        <fullName evidence="9">Inner centromere protein ARK-binding domain-containing protein</fullName>
    </recommendedName>
</protein>
<feature type="region of interest" description="Disordered" evidence="8">
    <location>
        <begin position="687"/>
        <end position="725"/>
    </location>
</feature>
<organism evidence="10 11">
    <name type="scientific">[Candida] subhashii</name>
    <dbReference type="NCBI Taxonomy" id="561895"/>
    <lineage>
        <taxon>Eukaryota</taxon>
        <taxon>Fungi</taxon>
        <taxon>Dikarya</taxon>
        <taxon>Ascomycota</taxon>
        <taxon>Saccharomycotina</taxon>
        <taxon>Pichiomycetes</taxon>
        <taxon>Debaryomycetaceae</taxon>
        <taxon>Spathaspora</taxon>
    </lineage>
</organism>
<comment type="caution">
    <text evidence="10">The sequence shown here is derived from an EMBL/GenBank/DDBJ whole genome shotgun (WGS) entry which is preliminary data.</text>
</comment>
<feature type="compositionally biased region" description="Polar residues" evidence="8">
    <location>
        <begin position="460"/>
        <end position="473"/>
    </location>
</feature>
<feature type="region of interest" description="Disordered" evidence="8">
    <location>
        <begin position="745"/>
        <end position="836"/>
    </location>
</feature>
<evidence type="ECO:0000256" key="4">
    <source>
        <dbReference type="ARBA" id="ARBA00022490"/>
    </source>
</evidence>
<feature type="compositionally biased region" description="Low complexity" evidence="8">
    <location>
        <begin position="98"/>
        <end position="109"/>
    </location>
</feature>
<dbReference type="GO" id="GO:0005634">
    <property type="term" value="C:nucleus"/>
    <property type="evidence" value="ECO:0007669"/>
    <property type="project" value="UniProtKB-SubCell"/>
</dbReference>
<evidence type="ECO:0000256" key="3">
    <source>
        <dbReference type="ARBA" id="ARBA00010042"/>
    </source>
</evidence>
<reference evidence="10 11" key="1">
    <citation type="journal article" date="2021" name="DNA Res.">
        <title>Genome analysis of Candida subhashii reveals its hybrid nature and dual mitochondrial genome conformations.</title>
        <authorList>
            <person name="Mixao V."/>
            <person name="Hegedusova E."/>
            <person name="Saus E."/>
            <person name="Pryszcz L.P."/>
            <person name="Cillingova A."/>
            <person name="Nosek J."/>
            <person name="Gabaldon T."/>
        </authorList>
    </citation>
    <scope>NUCLEOTIDE SEQUENCE [LARGE SCALE GENOMIC DNA]</scope>
    <source>
        <strain evidence="10 11">CBS 10753</strain>
    </source>
</reference>
<feature type="region of interest" description="Disordered" evidence="8">
    <location>
        <begin position="610"/>
        <end position="631"/>
    </location>
</feature>
<keyword evidence="6" id="KW-0539">Nucleus</keyword>
<dbReference type="InterPro" id="IPR005635">
    <property type="entry name" value="Inner_centromere_prot_ARK-bd"/>
</dbReference>
<dbReference type="Proteomes" id="UP000694255">
    <property type="component" value="Unassembled WGS sequence"/>
</dbReference>
<feature type="compositionally biased region" description="Polar residues" evidence="8">
    <location>
        <begin position="251"/>
        <end position="268"/>
    </location>
</feature>
<dbReference type="GO" id="GO:0005819">
    <property type="term" value="C:spindle"/>
    <property type="evidence" value="ECO:0007669"/>
    <property type="project" value="UniProtKB-SubCell"/>
</dbReference>
<comment type="similarity">
    <text evidence="3">Belongs to the INCENP family.</text>
</comment>
<keyword evidence="7" id="KW-0175">Coiled coil</keyword>
<evidence type="ECO:0000313" key="10">
    <source>
        <dbReference type="EMBL" id="KAG7664248.1"/>
    </source>
</evidence>
<evidence type="ECO:0000256" key="6">
    <source>
        <dbReference type="ARBA" id="ARBA00023242"/>
    </source>
</evidence>
<comment type="subcellular location">
    <subcellularLocation>
        <location evidence="2">Cytoplasm</location>
        <location evidence="2">Cytoskeleton</location>
        <location evidence="2">Spindle</location>
    </subcellularLocation>
    <subcellularLocation>
        <location evidence="1">Nucleus</location>
    </subcellularLocation>
</comment>
<dbReference type="EMBL" id="JAGSYN010000101">
    <property type="protein sequence ID" value="KAG7664248.1"/>
    <property type="molecule type" value="Genomic_DNA"/>
</dbReference>
<sequence length="891" mass="100073">MSTSSLWAANAVRKNKKNKEISVPGGTQWVLNESYSNFLAILTPTEDHHYDTVNHLDSLNIFMNNVLKHRVDTNKLIPTPTTTIRTSELLRRSPSIAKPQPSSKSTSPTRFGFHPRIKQQQQVREQQQQVREQQQQVREQQQQVREQQQQQQQKVSIDTAFTSVKSSPTVRRITSPVKSAQVQVEDQHNAISHPKSDKIVSILEVEAEQRRDSIGSDDSFLAIKRGIRKSTAISTFDPIKFDEPEEEEKSIGQTSYISKKSDAPYSSNSEKEKSQILKTPRSFISLPTREPLVPKSAVQKVNKVKSNALRVMEKLDMASSREFSFEERAATTNNRFEIRDRFKISPVKLSFNTYSSSSSEPKIPWIPFTQREAAAQSPEKLSNLPADPVAEAGIKDDTTPEKNVPNGSVNKHADDKEEIPKKRERILHFSTDDENMKEEHSAIKFWDGAKSPQWRKETTFSENKSPSLNLETSVSEHRSPILKPDTSPASPKWKIQSPEAIWSTVDRLRALSPVKLPPSFTAKSPIKSRKSPLRTTTTARTLSPEMLDRLNRTSPIRKITKPKSVKGSEVTTTTRNRFLTTTLNANNPQWINRHKVKNPSPIKNRADWENAGNEGDLGKVKKVVPPPPPPLRLELKAIPTLKKKSIMEHQPRAGERVKLAVDQHQYGIKRKSEHVSENQIVRTGHTSVSSIERVGNKDSRITSSHAMSREHATASAPSSSASASHIATIASKSTTIRRPLEAVLPPAPSLHKPMRTKTGNAVPLPDAARGIFNSETNPAKRRKVNHPTPPAISPIRAKPRSRSTILVSTPPGKKVTPENLPEVLSDDEHSPNRDRNILKPWARSPELQRLMENVNGRMDPGLVFDKGPPVLDLVAIFKNSRDSRKWSNKHT</sequence>
<evidence type="ECO:0000256" key="1">
    <source>
        <dbReference type="ARBA" id="ARBA00004123"/>
    </source>
</evidence>
<dbReference type="OrthoDB" id="6123at2759"/>
<dbReference type="Pfam" id="PF03941">
    <property type="entry name" value="INCENP_ARK-bind"/>
    <property type="match status" value="1"/>
</dbReference>
<feature type="coiled-coil region" evidence="7">
    <location>
        <begin position="116"/>
        <end position="154"/>
    </location>
</feature>
<feature type="compositionally biased region" description="Basic and acidic residues" evidence="8">
    <location>
        <begin position="826"/>
        <end position="836"/>
    </location>
</feature>
<evidence type="ECO:0000256" key="2">
    <source>
        <dbReference type="ARBA" id="ARBA00004186"/>
    </source>
</evidence>
<evidence type="ECO:0000259" key="9">
    <source>
        <dbReference type="Pfam" id="PF03941"/>
    </source>
</evidence>
<keyword evidence="4" id="KW-0963">Cytoplasm</keyword>
<feature type="region of interest" description="Disordered" evidence="8">
    <location>
        <begin position="239"/>
        <end position="279"/>
    </location>
</feature>
<accession>A0A8J5UJ59</accession>
<feature type="region of interest" description="Disordered" evidence="8">
    <location>
        <begin position="458"/>
        <end position="493"/>
    </location>
</feature>
<evidence type="ECO:0000313" key="11">
    <source>
        <dbReference type="Proteomes" id="UP000694255"/>
    </source>
</evidence>
<feature type="domain" description="Inner centromere protein ARK-binding" evidence="9">
    <location>
        <begin position="824"/>
        <end position="877"/>
    </location>
</feature>
<evidence type="ECO:0000256" key="8">
    <source>
        <dbReference type="SAM" id="MobiDB-lite"/>
    </source>
</evidence>
<feature type="region of interest" description="Disordered" evidence="8">
    <location>
        <begin position="392"/>
        <end position="416"/>
    </location>
</feature>
<dbReference type="GeneID" id="73469018"/>
<gene>
    <name evidence="10" type="ORF">J8A68_002217</name>
</gene>
<proteinExistence type="inferred from homology"/>
<evidence type="ECO:0000256" key="7">
    <source>
        <dbReference type="SAM" id="Coils"/>
    </source>
</evidence>
<evidence type="ECO:0000256" key="5">
    <source>
        <dbReference type="ARBA" id="ARBA00023212"/>
    </source>
</evidence>
<feature type="compositionally biased region" description="Low complexity" evidence="8">
    <location>
        <begin position="713"/>
        <end position="725"/>
    </location>
</feature>
<name>A0A8J5UJ59_9ASCO</name>
<feature type="region of interest" description="Disordered" evidence="8">
    <location>
        <begin position="86"/>
        <end position="112"/>
    </location>
</feature>
<dbReference type="RefSeq" id="XP_049264480.1">
    <property type="nucleotide sequence ID" value="XM_049405945.1"/>
</dbReference>
<keyword evidence="5" id="KW-0206">Cytoskeleton</keyword>